<reference evidence="2" key="1">
    <citation type="submission" date="2022-08" db="UniProtKB">
        <authorList>
            <consortium name="EnsemblMetazoa"/>
        </authorList>
    </citation>
    <scope>IDENTIFICATION</scope>
</reference>
<evidence type="ECO:0000313" key="2">
    <source>
        <dbReference type="EnsemblMetazoa" id="ACOM031724-PA.1"/>
    </source>
</evidence>
<dbReference type="AlphaFoldDB" id="A0A8W7PH19"/>
<accession>A0A8W7PH19</accession>
<protein>
    <submittedName>
        <fullName evidence="2">Uncharacterized protein</fullName>
    </submittedName>
</protein>
<proteinExistence type="predicted"/>
<sequence>MFSPTTIMTRTVCRLSSAKTQIGRPPPRRDELPILAGIPFGAHVSWKEAKREKKRPRQLISSTDNHPTRLALRPSIWCGTEIEVGAATIIDPTGTGARDHGSECGPTANLSIADELVLACRAPKGPDRARPGTANGEVKRLAERKNVGRC</sequence>
<organism evidence="2">
    <name type="scientific">Anopheles coluzzii</name>
    <name type="common">African malaria mosquito</name>
    <dbReference type="NCBI Taxonomy" id="1518534"/>
    <lineage>
        <taxon>Eukaryota</taxon>
        <taxon>Metazoa</taxon>
        <taxon>Ecdysozoa</taxon>
        <taxon>Arthropoda</taxon>
        <taxon>Hexapoda</taxon>
        <taxon>Insecta</taxon>
        <taxon>Pterygota</taxon>
        <taxon>Neoptera</taxon>
        <taxon>Endopterygota</taxon>
        <taxon>Diptera</taxon>
        <taxon>Nematocera</taxon>
        <taxon>Culicoidea</taxon>
        <taxon>Culicidae</taxon>
        <taxon>Anophelinae</taxon>
        <taxon>Anopheles</taxon>
    </lineage>
</organism>
<evidence type="ECO:0000256" key="1">
    <source>
        <dbReference type="SAM" id="MobiDB-lite"/>
    </source>
</evidence>
<dbReference type="EnsemblMetazoa" id="ACOM031724-RA">
    <property type="protein sequence ID" value="ACOM031724-PA.1"/>
    <property type="gene ID" value="ACOM031724"/>
</dbReference>
<dbReference type="Proteomes" id="UP000075882">
    <property type="component" value="Unassembled WGS sequence"/>
</dbReference>
<name>A0A8W7PH19_ANOCL</name>
<feature type="region of interest" description="Disordered" evidence="1">
    <location>
        <begin position="47"/>
        <end position="66"/>
    </location>
</feature>